<keyword evidence="3" id="KW-1185">Reference proteome</keyword>
<dbReference type="EMBL" id="FNKD01000001">
    <property type="protein sequence ID" value="SDQ24673.1"/>
    <property type="molecule type" value="Genomic_DNA"/>
</dbReference>
<protein>
    <submittedName>
        <fullName evidence="2">Double zinc ribbon</fullName>
    </submittedName>
</protein>
<dbReference type="InterPro" id="IPR025874">
    <property type="entry name" value="DZR"/>
</dbReference>
<gene>
    <name evidence="2" type="ORF">SAMN05216231_1128</name>
</gene>
<organism evidence="2 3">
    <name type="scientific">Virgibacillus salinus</name>
    <dbReference type="NCBI Taxonomy" id="553311"/>
    <lineage>
        <taxon>Bacteria</taxon>
        <taxon>Bacillati</taxon>
        <taxon>Bacillota</taxon>
        <taxon>Bacilli</taxon>
        <taxon>Bacillales</taxon>
        <taxon>Bacillaceae</taxon>
        <taxon>Virgibacillus</taxon>
    </lineage>
</organism>
<dbReference type="AlphaFoldDB" id="A0A1H0ZB61"/>
<sequence>MNNTVEDKRTVQDLTAAKTKVLVELGQEVYLAYRRGDKFTSILDEKGELLKELDKKIHSIISQKKPEAVDMMECSCGAALTEDDLFCQQCGKKTDMPDIDYEETSLCYRCDNEVPANAKYCNVCGVKI</sequence>
<dbReference type="Pfam" id="PF12773">
    <property type="entry name" value="DZR"/>
    <property type="match status" value="1"/>
</dbReference>
<feature type="domain" description="DZANK-type" evidence="1">
    <location>
        <begin position="75"/>
        <end position="125"/>
    </location>
</feature>
<accession>A0A1H0ZB61</accession>
<dbReference type="STRING" id="553311.SAMN05216231_1128"/>
<proteinExistence type="predicted"/>
<dbReference type="RefSeq" id="WP_092491945.1">
    <property type="nucleotide sequence ID" value="NZ_FNKD01000001.1"/>
</dbReference>
<dbReference type="Proteomes" id="UP000199444">
    <property type="component" value="Unassembled WGS sequence"/>
</dbReference>
<reference evidence="2 3" key="1">
    <citation type="submission" date="2016-10" db="EMBL/GenBank/DDBJ databases">
        <authorList>
            <person name="de Groot N.N."/>
        </authorList>
    </citation>
    <scope>NUCLEOTIDE SEQUENCE [LARGE SCALE GENOMIC DNA]</scope>
    <source>
        <strain evidence="2 3">CGMCC 1.10449</strain>
    </source>
</reference>
<evidence type="ECO:0000259" key="1">
    <source>
        <dbReference type="Pfam" id="PF12773"/>
    </source>
</evidence>
<evidence type="ECO:0000313" key="2">
    <source>
        <dbReference type="EMBL" id="SDQ24673.1"/>
    </source>
</evidence>
<evidence type="ECO:0000313" key="3">
    <source>
        <dbReference type="Proteomes" id="UP000199444"/>
    </source>
</evidence>
<name>A0A1H0ZB61_9BACI</name>